<reference evidence="1 2" key="1">
    <citation type="submission" date="2024-01" db="EMBL/GenBank/DDBJ databases">
        <title>New evidence supports the origin of RcGTA from prophage.</title>
        <authorList>
            <person name="Xu Y."/>
            <person name="Liu B."/>
            <person name="Chen F."/>
        </authorList>
    </citation>
    <scope>NUCLEOTIDE SEQUENCE [LARGE SCALE GENOMIC DNA]</scope>
    <source>
        <strain evidence="1 2">CBW1107-2</strain>
    </source>
</reference>
<organism evidence="1 2">
    <name type="scientific">Neoaquamicrobium sediminum</name>
    <dbReference type="NCBI Taxonomy" id="1849104"/>
    <lineage>
        <taxon>Bacteria</taxon>
        <taxon>Pseudomonadati</taxon>
        <taxon>Pseudomonadota</taxon>
        <taxon>Alphaproteobacteria</taxon>
        <taxon>Hyphomicrobiales</taxon>
        <taxon>Phyllobacteriaceae</taxon>
        <taxon>Neoaquamicrobium</taxon>
    </lineage>
</organism>
<protein>
    <submittedName>
        <fullName evidence="1">Uncharacterized protein</fullName>
    </submittedName>
</protein>
<dbReference type="EMBL" id="JAZHFV010000017">
    <property type="protein sequence ID" value="MEX4010587.1"/>
    <property type="molecule type" value="Genomic_DNA"/>
</dbReference>
<name>A0ABV3X0V8_9HYPH</name>
<dbReference type="RefSeq" id="WP_368805252.1">
    <property type="nucleotide sequence ID" value="NZ_JAZHFV010000017.1"/>
</dbReference>
<keyword evidence="2" id="KW-1185">Reference proteome</keyword>
<accession>A0ABV3X0V8</accession>
<gene>
    <name evidence="1" type="ORF">V1479_25090</name>
</gene>
<comment type="caution">
    <text evidence="1">The sequence shown here is derived from an EMBL/GenBank/DDBJ whole genome shotgun (WGS) entry which is preliminary data.</text>
</comment>
<dbReference type="Proteomes" id="UP001559025">
    <property type="component" value="Unassembled WGS sequence"/>
</dbReference>
<proteinExistence type="predicted"/>
<sequence>MNANWERCVSGMRCRCASPPAAFDFAQGARRGLLLYEATEGHVARRLCSGNASLVAVVVQVIAPDREFRRSLEFALEAEGFLIESHALLAGAEPSPIASEAVCAVVDEGALRIDPSGRQSLDRLIKPVILLADGFSAIEQDNGLTVLTKPLQGNVLIEVISRIRHAPLSPAAQFR</sequence>
<evidence type="ECO:0000313" key="2">
    <source>
        <dbReference type="Proteomes" id="UP001559025"/>
    </source>
</evidence>
<evidence type="ECO:0000313" key="1">
    <source>
        <dbReference type="EMBL" id="MEX4010587.1"/>
    </source>
</evidence>